<dbReference type="EMBL" id="JAQQWN010000005">
    <property type="protein sequence ID" value="KAK8084977.1"/>
    <property type="molecule type" value="Genomic_DNA"/>
</dbReference>
<reference evidence="1 2" key="1">
    <citation type="submission" date="2023-01" db="EMBL/GenBank/DDBJ databases">
        <title>Analysis of 21 Apiospora genomes using comparative genomics revels a genus with tremendous synthesis potential of carbohydrate active enzymes and secondary metabolites.</title>
        <authorList>
            <person name="Sorensen T."/>
        </authorList>
    </citation>
    <scope>NUCLEOTIDE SEQUENCE [LARGE SCALE GENOMIC DNA]</scope>
    <source>
        <strain evidence="1 2">CBS 114990</strain>
    </source>
</reference>
<evidence type="ECO:0000313" key="1">
    <source>
        <dbReference type="EMBL" id="KAK8084977.1"/>
    </source>
</evidence>
<comment type="caution">
    <text evidence="1">The sequence shown here is derived from an EMBL/GenBank/DDBJ whole genome shotgun (WGS) entry which is preliminary data.</text>
</comment>
<keyword evidence="2" id="KW-1185">Reference proteome</keyword>
<proteinExistence type="predicted"/>
<dbReference type="Proteomes" id="UP001433268">
    <property type="component" value="Unassembled WGS sequence"/>
</dbReference>
<protein>
    <recommendedName>
        <fullName evidence="3">N-acetyltransferase domain-containing protein</fullName>
    </recommendedName>
</protein>
<sequence>MATQDQPRFTLTRATPEDMDEVTRLEYECFPAFIRESFMGCRSEADLPRVAERFRAEMRTNVHDLWILARDNAPSPDGGRGKLAASSNWRVYLNGAAARQSDDAPMPWLAERGDMEALERAQNIMDEMNTARKAANPDGFLRKFLCPSPSPPFFTGFRSRLFD</sequence>
<name>A0ABR1WN84_9PEZI</name>
<dbReference type="GeneID" id="92043623"/>
<evidence type="ECO:0008006" key="3">
    <source>
        <dbReference type="Google" id="ProtNLM"/>
    </source>
</evidence>
<accession>A0ABR1WN84</accession>
<dbReference type="RefSeq" id="XP_066669486.1">
    <property type="nucleotide sequence ID" value="XM_066810563.1"/>
</dbReference>
<evidence type="ECO:0000313" key="2">
    <source>
        <dbReference type="Proteomes" id="UP001433268"/>
    </source>
</evidence>
<gene>
    <name evidence="1" type="ORF">PG997_006248</name>
</gene>
<organism evidence="1 2">
    <name type="scientific">Apiospora hydei</name>
    <dbReference type="NCBI Taxonomy" id="1337664"/>
    <lineage>
        <taxon>Eukaryota</taxon>
        <taxon>Fungi</taxon>
        <taxon>Dikarya</taxon>
        <taxon>Ascomycota</taxon>
        <taxon>Pezizomycotina</taxon>
        <taxon>Sordariomycetes</taxon>
        <taxon>Xylariomycetidae</taxon>
        <taxon>Amphisphaeriales</taxon>
        <taxon>Apiosporaceae</taxon>
        <taxon>Apiospora</taxon>
    </lineage>
</organism>